<accession>A0A8H9IZ45</accession>
<keyword evidence="1" id="KW-1133">Transmembrane helix</keyword>
<dbReference type="EMBL" id="BNAV01000003">
    <property type="protein sequence ID" value="GHF53072.1"/>
    <property type="molecule type" value="Genomic_DNA"/>
</dbReference>
<reference evidence="2" key="2">
    <citation type="submission" date="2020-09" db="EMBL/GenBank/DDBJ databases">
        <authorList>
            <person name="Sun Q."/>
            <person name="Zhou Y."/>
        </authorList>
    </citation>
    <scope>NUCLEOTIDE SEQUENCE</scope>
    <source>
        <strain evidence="2">CGMCC 4.7679</strain>
    </source>
</reference>
<evidence type="ECO:0008006" key="4">
    <source>
        <dbReference type="Google" id="ProtNLM"/>
    </source>
</evidence>
<dbReference type="AlphaFoldDB" id="A0A8H9IZ45"/>
<evidence type="ECO:0000313" key="3">
    <source>
        <dbReference type="Proteomes" id="UP000658656"/>
    </source>
</evidence>
<organism evidence="2 3">
    <name type="scientific">Amycolatopsis bartoniae</name>
    <dbReference type="NCBI Taxonomy" id="941986"/>
    <lineage>
        <taxon>Bacteria</taxon>
        <taxon>Bacillati</taxon>
        <taxon>Actinomycetota</taxon>
        <taxon>Actinomycetes</taxon>
        <taxon>Pseudonocardiales</taxon>
        <taxon>Pseudonocardiaceae</taxon>
        <taxon>Amycolatopsis</taxon>
    </lineage>
</organism>
<keyword evidence="1" id="KW-0812">Transmembrane</keyword>
<sequence length="177" mass="18933">MLVIAVIAYVLIRRLAGEPAQAKRMLVIPAILVIVGLKDLHGVTGAALAYLVVTGLVTVVLGALRGASIRLFQREGVVFMRYTAVTLGLWVLNIAVKFGSSFLMHVLDPAAATAAGNTLMLSLGLGVLVEGLVVLAKAVRGEGRILWEKGRDGGPHRSAQWLDDLQRRYSGRGPLDR</sequence>
<evidence type="ECO:0000256" key="1">
    <source>
        <dbReference type="SAM" id="Phobius"/>
    </source>
</evidence>
<keyword evidence="3" id="KW-1185">Reference proteome</keyword>
<protein>
    <recommendedName>
        <fullName evidence="4">DUF1453 domain-containing protein</fullName>
    </recommendedName>
</protein>
<dbReference type="Proteomes" id="UP000658656">
    <property type="component" value="Unassembled WGS sequence"/>
</dbReference>
<evidence type="ECO:0000313" key="2">
    <source>
        <dbReference type="EMBL" id="GHF53072.1"/>
    </source>
</evidence>
<comment type="caution">
    <text evidence="2">The sequence shown here is derived from an EMBL/GenBank/DDBJ whole genome shotgun (WGS) entry which is preliminary data.</text>
</comment>
<reference evidence="2" key="1">
    <citation type="journal article" date="2014" name="Int. J. Syst. Evol. Microbiol.">
        <title>Complete genome sequence of Corynebacterium casei LMG S-19264T (=DSM 44701T), isolated from a smear-ripened cheese.</title>
        <authorList>
            <consortium name="US DOE Joint Genome Institute (JGI-PGF)"/>
            <person name="Walter F."/>
            <person name="Albersmeier A."/>
            <person name="Kalinowski J."/>
            <person name="Ruckert C."/>
        </authorList>
    </citation>
    <scope>NUCLEOTIDE SEQUENCE</scope>
    <source>
        <strain evidence="2">CGMCC 4.7679</strain>
    </source>
</reference>
<feature type="transmembrane region" description="Helical" evidence="1">
    <location>
        <begin position="85"/>
        <end position="107"/>
    </location>
</feature>
<feature type="transmembrane region" description="Helical" evidence="1">
    <location>
        <begin position="40"/>
        <end position="64"/>
    </location>
</feature>
<feature type="transmembrane region" description="Helical" evidence="1">
    <location>
        <begin position="119"/>
        <end position="139"/>
    </location>
</feature>
<gene>
    <name evidence="2" type="ORF">GCM10017566_28070</name>
</gene>
<proteinExistence type="predicted"/>
<name>A0A8H9IZ45_9PSEU</name>
<keyword evidence="1" id="KW-0472">Membrane</keyword>